<sequence length="143" mass="16004">MDIRRPTRNPNPSSRRNIFNPPPRRPLTNPLSSTTISTSSLHTPFSEPSHRNNDLVERDSSGNYSMAAPAVNLKAGGGFRSEQEEEREQENQVIALHGKRNEHWDAAALVSEIKAALDSSLERKVQSLEADRWMFEGEGKAKP</sequence>
<evidence type="ECO:0000313" key="3">
    <source>
        <dbReference type="Proteomes" id="UP000800200"/>
    </source>
</evidence>
<feature type="compositionally biased region" description="Low complexity" evidence="1">
    <location>
        <begin position="8"/>
        <end position="19"/>
    </location>
</feature>
<feature type="region of interest" description="Disordered" evidence="1">
    <location>
        <begin position="1"/>
        <end position="66"/>
    </location>
</feature>
<feature type="compositionally biased region" description="Basic and acidic residues" evidence="1">
    <location>
        <begin position="48"/>
        <end position="60"/>
    </location>
</feature>
<reference evidence="2" key="1">
    <citation type="journal article" date="2020" name="Stud. Mycol.">
        <title>101 Dothideomycetes genomes: a test case for predicting lifestyles and emergence of pathogens.</title>
        <authorList>
            <person name="Haridas S."/>
            <person name="Albert R."/>
            <person name="Binder M."/>
            <person name="Bloem J."/>
            <person name="Labutti K."/>
            <person name="Salamov A."/>
            <person name="Andreopoulos B."/>
            <person name="Baker S."/>
            <person name="Barry K."/>
            <person name="Bills G."/>
            <person name="Bluhm B."/>
            <person name="Cannon C."/>
            <person name="Castanera R."/>
            <person name="Culley D."/>
            <person name="Daum C."/>
            <person name="Ezra D."/>
            <person name="Gonzalez J."/>
            <person name="Henrissat B."/>
            <person name="Kuo A."/>
            <person name="Liang C."/>
            <person name="Lipzen A."/>
            <person name="Lutzoni F."/>
            <person name="Magnuson J."/>
            <person name="Mondo S."/>
            <person name="Nolan M."/>
            <person name="Ohm R."/>
            <person name="Pangilinan J."/>
            <person name="Park H.-J."/>
            <person name="Ramirez L."/>
            <person name="Alfaro M."/>
            <person name="Sun H."/>
            <person name="Tritt A."/>
            <person name="Yoshinaga Y."/>
            <person name="Zwiers L.-H."/>
            <person name="Turgeon B."/>
            <person name="Goodwin S."/>
            <person name="Spatafora J."/>
            <person name="Crous P."/>
            <person name="Grigoriev I."/>
        </authorList>
    </citation>
    <scope>NUCLEOTIDE SEQUENCE</scope>
    <source>
        <strain evidence="2">CBS 207.26</strain>
    </source>
</reference>
<organism evidence="2 3">
    <name type="scientific">Zopfia rhizophila CBS 207.26</name>
    <dbReference type="NCBI Taxonomy" id="1314779"/>
    <lineage>
        <taxon>Eukaryota</taxon>
        <taxon>Fungi</taxon>
        <taxon>Dikarya</taxon>
        <taxon>Ascomycota</taxon>
        <taxon>Pezizomycotina</taxon>
        <taxon>Dothideomycetes</taxon>
        <taxon>Dothideomycetes incertae sedis</taxon>
        <taxon>Zopfiaceae</taxon>
        <taxon>Zopfia</taxon>
    </lineage>
</organism>
<keyword evidence="3" id="KW-1185">Reference proteome</keyword>
<proteinExistence type="predicted"/>
<dbReference type="OrthoDB" id="4188844at2759"/>
<protein>
    <submittedName>
        <fullName evidence="2">Uncharacterized protein</fullName>
    </submittedName>
</protein>
<name>A0A6A6DRZ5_9PEZI</name>
<feature type="compositionally biased region" description="Low complexity" evidence="1">
    <location>
        <begin position="26"/>
        <end position="44"/>
    </location>
</feature>
<evidence type="ECO:0000313" key="2">
    <source>
        <dbReference type="EMBL" id="KAF2181823.1"/>
    </source>
</evidence>
<gene>
    <name evidence="2" type="ORF">K469DRAFT_713419</name>
</gene>
<accession>A0A6A6DRZ5</accession>
<evidence type="ECO:0000256" key="1">
    <source>
        <dbReference type="SAM" id="MobiDB-lite"/>
    </source>
</evidence>
<dbReference type="Proteomes" id="UP000800200">
    <property type="component" value="Unassembled WGS sequence"/>
</dbReference>
<dbReference type="AlphaFoldDB" id="A0A6A6DRZ5"/>
<dbReference type="EMBL" id="ML994651">
    <property type="protein sequence ID" value="KAF2181823.1"/>
    <property type="molecule type" value="Genomic_DNA"/>
</dbReference>